<sequence length="212" mass="24201">MCESSYRSLAHEHMQGRRRRRRRTRRRRRRRRAFHILDASPHAHDTWPFPNRHRMILAHDPFHLSVLLISMQDGDAYKTGKYEMARHSNFVRSMYGRYGRRSEAVLSCTHNESVCGALLEKGTDSAWSTCCWGKMCKDLKEDPYHCGECGRACGYGLSCCNGDCVDLNMDSQNCGACGNVCAYQEECSFGMCDYAGATFISPPPPLHGPKHR</sequence>
<dbReference type="Proteomes" id="UP000886520">
    <property type="component" value="Chromosome 9"/>
</dbReference>
<dbReference type="InterPro" id="IPR006969">
    <property type="entry name" value="Stig-like"/>
</dbReference>
<comment type="caution">
    <text evidence="4">The sequence shown here is derived from an EMBL/GenBank/DDBJ whole genome shotgun (WGS) entry which is preliminary data.</text>
</comment>
<comment type="similarity">
    <text evidence="1">Belongs to the STIG1 family.</text>
</comment>
<feature type="region of interest" description="Disordered" evidence="3">
    <location>
        <begin position="1"/>
        <end position="29"/>
    </location>
</feature>
<dbReference type="PANTHER" id="PTHR33227">
    <property type="entry name" value="STIGMA-SPECIFIC STIG1-LIKE PROTEIN 3"/>
    <property type="match status" value="1"/>
</dbReference>
<dbReference type="EMBL" id="JABFUD020000009">
    <property type="protein sequence ID" value="KAI5075872.1"/>
    <property type="molecule type" value="Genomic_DNA"/>
</dbReference>
<evidence type="ECO:0000256" key="2">
    <source>
        <dbReference type="ARBA" id="ARBA00022729"/>
    </source>
</evidence>
<evidence type="ECO:0000256" key="1">
    <source>
        <dbReference type="ARBA" id="ARBA00006010"/>
    </source>
</evidence>
<dbReference type="Pfam" id="PF04885">
    <property type="entry name" value="Stig1"/>
    <property type="match status" value="1"/>
</dbReference>
<name>A0A9D4UY28_ADICA</name>
<accession>A0A9D4UY28</accession>
<gene>
    <name evidence="4" type="ORF">GOP47_0009948</name>
</gene>
<dbReference type="AlphaFoldDB" id="A0A9D4UY28"/>
<evidence type="ECO:0000313" key="5">
    <source>
        <dbReference type="Proteomes" id="UP000886520"/>
    </source>
</evidence>
<evidence type="ECO:0000256" key="3">
    <source>
        <dbReference type="SAM" id="MobiDB-lite"/>
    </source>
</evidence>
<evidence type="ECO:0008006" key="6">
    <source>
        <dbReference type="Google" id="ProtNLM"/>
    </source>
</evidence>
<dbReference type="OrthoDB" id="2013942at2759"/>
<evidence type="ECO:0000313" key="4">
    <source>
        <dbReference type="EMBL" id="KAI5075872.1"/>
    </source>
</evidence>
<keyword evidence="2" id="KW-0732">Signal</keyword>
<dbReference type="PANTHER" id="PTHR33227:SF48">
    <property type="entry name" value="STIGMA-SPECIFIC STIG1-LIKE PROTEIN 4"/>
    <property type="match status" value="1"/>
</dbReference>
<keyword evidence="5" id="KW-1185">Reference proteome</keyword>
<feature type="compositionally biased region" description="Basic residues" evidence="3">
    <location>
        <begin position="16"/>
        <end position="29"/>
    </location>
</feature>
<organism evidence="4 5">
    <name type="scientific">Adiantum capillus-veneris</name>
    <name type="common">Maidenhair fern</name>
    <dbReference type="NCBI Taxonomy" id="13818"/>
    <lineage>
        <taxon>Eukaryota</taxon>
        <taxon>Viridiplantae</taxon>
        <taxon>Streptophyta</taxon>
        <taxon>Embryophyta</taxon>
        <taxon>Tracheophyta</taxon>
        <taxon>Polypodiopsida</taxon>
        <taxon>Polypodiidae</taxon>
        <taxon>Polypodiales</taxon>
        <taxon>Pteridineae</taxon>
        <taxon>Pteridaceae</taxon>
        <taxon>Vittarioideae</taxon>
        <taxon>Adiantum</taxon>
    </lineage>
</organism>
<proteinExistence type="inferred from homology"/>
<protein>
    <recommendedName>
        <fullName evidence="6">Stigma-specific Stig1 family protein</fullName>
    </recommendedName>
</protein>
<reference evidence="4" key="1">
    <citation type="submission" date="2021-01" db="EMBL/GenBank/DDBJ databases">
        <title>Adiantum capillus-veneris genome.</title>
        <authorList>
            <person name="Fang Y."/>
            <person name="Liao Q."/>
        </authorList>
    </citation>
    <scope>NUCLEOTIDE SEQUENCE</scope>
    <source>
        <strain evidence="4">H3</strain>
        <tissue evidence="4">Leaf</tissue>
    </source>
</reference>